<dbReference type="Gene3D" id="3.30.1490.480">
    <property type="entry name" value="Endolytic murein transglycosylase"/>
    <property type="match status" value="1"/>
</dbReference>
<dbReference type="GO" id="GO:0009252">
    <property type="term" value="P:peptidoglycan biosynthetic process"/>
    <property type="evidence" value="ECO:0007669"/>
    <property type="project" value="UniProtKB-UniRule"/>
</dbReference>
<dbReference type="PANTHER" id="PTHR30518:SF2">
    <property type="entry name" value="ENDOLYTIC MUREIN TRANSGLYCOSYLASE"/>
    <property type="match status" value="1"/>
</dbReference>
<feature type="transmembrane region" description="Helical" evidence="7">
    <location>
        <begin position="46"/>
        <end position="69"/>
    </location>
</feature>
<evidence type="ECO:0000256" key="8">
    <source>
        <dbReference type="SAM" id="MobiDB-lite"/>
    </source>
</evidence>
<evidence type="ECO:0000256" key="1">
    <source>
        <dbReference type="ARBA" id="ARBA00022475"/>
    </source>
</evidence>
<sequence>MHDFFASQVQWVGDGEPVPSLAPPPPPSSRRQMRQVRKLTRRRRRVHMLIALAAAIVALACVFATLNYVRHAPSRIEPTKSVAADWPGPGSGSVEFTVESGQGTDRIASNLVKADVVKSADAFLQAVVNAGSSAQIQPGTFGLKRHMKASDAAAILTDPKQAGGFLQVRAGDRSRDVIERAARISGVSKDDFDAIVNGQGAGVLPAEASGSFEGWFEPGTYDVKKMKSAGNILRTMVDKRVEKLDKLGVPQGADREKILNIASITEAEVNKSEYYGKVSRVIDNRLDKGMSLGMDSTVAYSKNVSALNLTNDMLNDSSDPYNTRVHQGLPPTPIGNAGDQAIRAAMSPEPGDWLYFVTVNMDTGETKFTSSSSEFDAFANEYKQWESRHSQ</sequence>
<dbReference type="Pfam" id="PF02618">
    <property type="entry name" value="YceG"/>
    <property type="match status" value="1"/>
</dbReference>
<dbReference type="NCBIfam" id="TIGR00247">
    <property type="entry name" value="endolytic transglycosylase MltG"/>
    <property type="match status" value="1"/>
</dbReference>
<gene>
    <name evidence="7" type="primary">mltG</name>
    <name evidence="9" type="ORF">CRD59_01295</name>
</gene>
<feature type="region of interest" description="Disordered" evidence="8">
    <location>
        <begin position="13"/>
        <end position="34"/>
    </location>
</feature>
<dbReference type="InterPro" id="IPR003770">
    <property type="entry name" value="MLTG-like"/>
</dbReference>
<comment type="subcellular location">
    <subcellularLocation>
        <location evidence="7">Cell membrane</location>
        <topology evidence="7">Single-pass membrane protein</topology>
    </subcellularLocation>
</comment>
<dbReference type="OrthoDB" id="9814591at2"/>
<feature type="site" description="Important for catalytic activity" evidence="7">
    <location>
        <position position="268"/>
    </location>
</feature>
<keyword evidence="10" id="KW-1185">Reference proteome</keyword>
<keyword evidence="1 7" id="KW-1003">Cell membrane</keyword>
<dbReference type="GO" id="GO:0008932">
    <property type="term" value="F:lytic endotransglycosylase activity"/>
    <property type="evidence" value="ECO:0007669"/>
    <property type="project" value="UniProtKB-UniRule"/>
</dbReference>
<keyword evidence="4 7" id="KW-0472">Membrane</keyword>
<dbReference type="RefSeq" id="WP_113852814.1">
    <property type="nucleotide sequence ID" value="NZ_PDCH01000001.1"/>
</dbReference>
<evidence type="ECO:0000256" key="6">
    <source>
        <dbReference type="ARBA" id="ARBA00023316"/>
    </source>
</evidence>
<dbReference type="EC" id="4.2.2.29" evidence="7"/>
<dbReference type="AlphaFoldDB" id="A0A366KFW9"/>
<evidence type="ECO:0000256" key="5">
    <source>
        <dbReference type="ARBA" id="ARBA00023239"/>
    </source>
</evidence>
<dbReference type="HAMAP" id="MF_02065">
    <property type="entry name" value="MltG"/>
    <property type="match status" value="1"/>
</dbReference>
<evidence type="ECO:0000313" key="10">
    <source>
        <dbReference type="Proteomes" id="UP000252345"/>
    </source>
</evidence>
<evidence type="ECO:0000256" key="7">
    <source>
        <dbReference type="HAMAP-Rule" id="MF_02065"/>
    </source>
</evidence>
<comment type="catalytic activity">
    <reaction evidence="7">
        <text>a peptidoglycan chain = a peptidoglycan chain with N-acetyl-1,6-anhydromuramyl-[peptide] at the reducing end + a peptidoglycan chain with N-acetylglucosamine at the non-reducing end.</text>
        <dbReference type="EC" id="4.2.2.29"/>
    </reaction>
</comment>
<evidence type="ECO:0000256" key="2">
    <source>
        <dbReference type="ARBA" id="ARBA00022692"/>
    </source>
</evidence>
<keyword evidence="5 7" id="KW-0456">Lyase</keyword>
<dbReference type="GO" id="GO:0071555">
    <property type="term" value="P:cell wall organization"/>
    <property type="evidence" value="ECO:0007669"/>
    <property type="project" value="UniProtKB-KW"/>
</dbReference>
<dbReference type="PANTHER" id="PTHR30518">
    <property type="entry name" value="ENDOLYTIC MUREIN TRANSGLYCOSYLASE"/>
    <property type="match status" value="1"/>
</dbReference>
<comment type="similarity">
    <text evidence="7">Belongs to the transglycosylase MltG family.</text>
</comment>
<protein>
    <recommendedName>
        <fullName evidence="7">Endolytic murein transglycosylase</fullName>
        <ecNumber evidence="7">4.2.2.29</ecNumber>
    </recommendedName>
    <alternativeName>
        <fullName evidence="7">Peptidoglycan lytic transglycosylase</fullName>
    </alternativeName>
    <alternativeName>
        <fullName evidence="7">Peptidoglycan polymerization terminase</fullName>
    </alternativeName>
</protein>
<keyword evidence="3 7" id="KW-1133">Transmembrane helix</keyword>
<evidence type="ECO:0000256" key="3">
    <source>
        <dbReference type="ARBA" id="ARBA00022989"/>
    </source>
</evidence>
<evidence type="ECO:0000256" key="4">
    <source>
        <dbReference type="ARBA" id="ARBA00023136"/>
    </source>
</evidence>
<dbReference type="Proteomes" id="UP000252345">
    <property type="component" value="Unassembled WGS sequence"/>
</dbReference>
<accession>A0A366KFW9</accession>
<name>A0A366KFW9_9BIFI</name>
<proteinExistence type="inferred from homology"/>
<reference evidence="9 10" key="1">
    <citation type="submission" date="2017-10" db="EMBL/GenBank/DDBJ databases">
        <title>Bifidobacterium xylocopum sp. nov. and Bifidobacterium aemilianum sp. nov., from the carpenter bee (Xylocopa violacea) digestive tract.</title>
        <authorList>
            <person name="Alberoni D."/>
            <person name="Baffoni L."/>
            <person name="Di Gioia D."/>
            <person name="Gaggia F."/>
            <person name="Biavati B."/>
        </authorList>
    </citation>
    <scope>NUCLEOTIDE SEQUENCE [LARGE SCALE GENOMIC DNA]</scope>
    <source>
        <strain evidence="9 10">XV2</strain>
    </source>
</reference>
<keyword evidence="2 7" id="KW-0812">Transmembrane</keyword>
<dbReference type="GO" id="GO:0005886">
    <property type="term" value="C:plasma membrane"/>
    <property type="evidence" value="ECO:0007669"/>
    <property type="project" value="UniProtKB-SubCell"/>
</dbReference>
<comment type="caution">
    <text evidence="9">The sequence shown here is derived from an EMBL/GenBank/DDBJ whole genome shotgun (WGS) entry which is preliminary data.</text>
</comment>
<evidence type="ECO:0000313" key="9">
    <source>
        <dbReference type="EMBL" id="RBQ00153.1"/>
    </source>
</evidence>
<comment type="function">
    <text evidence="7">Functions as a peptidoglycan terminase that cleaves nascent peptidoglycan strands endolytically to terminate their elongation.</text>
</comment>
<dbReference type="EMBL" id="PDCH01000001">
    <property type="protein sequence ID" value="RBQ00153.1"/>
    <property type="molecule type" value="Genomic_DNA"/>
</dbReference>
<keyword evidence="6 7" id="KW-0961">Cell wall biogenesis/degradation</keyword>
<organism evidence="9 10">
    <name type="scientific">Bifidobacterium xylocopae</name>
    <dbReference type="NCBI Taxonomy" id="2493119"/>
    <lineage>
        <taxon>Bacteria</taxon>
        <taxon>Bacillati</taxon>
        <taxon>Actinomycetota</taxon>
        <taxon>Actinomycetes</taxon>
        <taxon>Bifidobacteriales</taxon>
        <taxon>Bifidobacteriaceae</taxon>
        <taxon>Bifidobacterium</taxon>
    </lineage>
</organism>